<organism evidence="5 6">
    <name type="scientific">Phanerochaete sordida</name>
    <dbReference type="NCBI Taxonomy" id="48140"/>
    <lineage>
        <taxon>Eukaryota</taxon>
        <taxon>Fungi</taxon>
        <taxon>Dikarya</taxon>
        <taxon>Basidiomycota</taxon>
        <taxon>Agaricomycotina</taxon>
        <taxon>Agaricomycetes</taxon>
        <taxon>Polyporales</taxon>
        <taxon>Phanerochaetaceae</taxon>
        <taxon>Phanerochaete</taxon>
    </lineage>
</organism>
<dbReference type="Pfam" id="PF04548">
    <property type="entry name" value="AIG1"/>
    <property type="match status" value="1"/>
</dbReference>
<reference evidence="5 6" key="1">
    <citation type="submission" date="2021-08" db="EMBL/GenBank/DDBJ databases">
        <title>Draft Genome Sequence of Phanerochaete sordida strain YK-624.</title>
        <authorList>
            <person name="Mori T."/>
            <person name="Dohra H."/>
            <person name="Suzuki T."/>
            <person name="Kawagishi H."/>
            <person name="Hirai H."/>
        </authorList>
    </citation>
    <scope>NUCLEOTIDE SEQUENCE [LARGE SCALE GENOMIC DNA]</scope>
    <source>
        <strain evidence="5 6">YK-624</strain>
    </source>
</reference>
<dbReference type="PANTHER" id="PTHR32046">
    <property type="entry name" value="G DOMAIN-CONTAINING PROTEIN"/>
    <property type="match status" value="1"/>
</dbReference>
<evidence type="ECO:0000256" key="2">
    <source>
        <dbReference type="SAM" id="Coils"/>
    </source>
</evidence>
<evidence type="ECO:0000256" key="1">
    <source>
        <dbReference type="ARBA" id="ARBA00022741"/>
    </source>
</evidence>
<dbReference type="EMBL" id="BPQB01000027">
    <property type="protein sequence ID" value="GJE92659.1"/>
    <property type="molecule type" value="Genomic_DNA"/>
</dbReference>
<protein>
    <recommendedName>
        <fullName evidence="4">AIG1-type G domain-containing protein</fullName>
    </recommendedName>
</protein>
<dbReference type="PANTHER" id="PTHR32046:SF12">
    <property type="entry name" value="AIG1-TYPE G DOMAIN-CONTAINING PROTEIN"/>
    <property type="match status" value="1"/>
</dbReference>
<dbReference type="AlphaFoldDB" id="A0A9P3GFA0"/>
<feature type="region of interest" description="Disordered" evidence="3">
    <location>
        <begin position="1"/>
        <end position="52"/>
    </location>
</feature>
<dbReference type="GO" id="GO:0005525">
    <property type="term" value="F:GTP binding"/>
    <property type="evidence" value="ECO:0007669"/>
    <property type="project" value="InterPro"/>
</dbReference>
<evidence type="ECO:0000313" key="6">
    <source>
        <dbReference type="Proteomes" id="UP000703269"/>
    </source>
</evidence>
<feature type="region of interest" description="Disordered" evidence="3">
    <location>
        <begin position="102"/>
        <end position="123"/>
    </location>
</feature>
<feature type="domain" description="AIG1-type G" evidence="4">
    <location>
        <begin position="73"/>
        <end position="217"/>
    </location>
</feature>
<dbReference type="InterPro" id="IPR006703">
    <property type="entry name" value="G_AIG1"/>
</dbReference>
<dbReference type="Gene3D" id="3.40.50.300">
    <property type="entry name" value="P-loop containing nucleotide triphosphate hydrolases"/>
    <property type="match status" value="1"/>
</dbReference>
<keyword evidence="1" id="KW-0547">Nucleotide-binding</keyword>
<dbReference type="PROSITE" id="PS00675">
    <property type="entry name" value="SIGMA54_INTERACT_1"/>
    <property type="match status" value="1"/>
</dbReference>
<evidence type="ECO:0000256" key="3">
    <source>
        <dbReference type="SAM" id="MobiDB-lite"/>
    </source>
</evidence>
<keyword evidence="6" id="KW-1185">Reference proteome</keyword>
<dbReference type="OrthoDB" id="2611327at2759"/>
<name>A0A9P3GFA0_9APHY</name>
<dbReference type="InterPro" id="IPR027417">
    <property type="entry name" value="P-loop_NTPase"/>
</dbReference>
<comment type="caution">
    <text evidence="5">The sequence shown here is derived from an EMBL/GenBank/DDBJ whole genome shotgun (WGS) entry which is preliminary data.</text>
</comment>
<evidence type="ECO:0000313" key="5">
    <source>
        <dbReference type="EMBL" id="GJE92659.1"/>
    </source>
</evidence>
<dbReference type="SUPFAM" id="SSF52540">
    <property type="entry name" value="P-loop containing nucleoside triphosphate hydrolases"/>
    <property type="match status" value="1"/>
</dbReference>
<proteinExistence type="predicted"/>
<sequence>MSTTVSSAGSAVVTPANPAAGSSQPAPGSAVTTAPSTTPAVPGAPSGPELAANDVDSLRKGIIKTTKHRKEITLLLVGETGVGKTSVLSLFANVLAGHSPDQYTDVEDKGNEQGGSQSQSQTNAAKLYEFTSQNGVTLRILDTPGLADTRGLAQDELHKESIARAIQSHIVTITAVLVLANGTNPRLGIATQYALTTLTSIFPRTLADNIGLMFTNVANPMSWNFDKSKVDASLADAIQFPLDNPVAVQKKFLELSKQKGITPAKVEKLRGIVRDSEQNALEMLVELFDWVDMRTPQPTKDIVSLYTQTQSIDQNIANALSRMDASAKQQIKLQKIMDDLGKAEQDINYYKDRTVVETPVDVLVQVKTERHNTLCTGIADCRSNCHEGCGLDFALKDSELADCSAMQPGGNTCNVCHHPRQNHKHFNVKWDTETQTQKLPNPDAVQRLKDARTAKDAQQQAREIAQGFIDEYARDIETYTDEIARLAEEYSKLALSGSFAGQVEKSVQLLDYNLEKMKSNGTPSETIAQVQSCRNSMQAKLDLLKKARADERKQRVTNGVLNKLVNYLVQ</sequence>
<gene>
    <name evidence="5" type="ORF">PsYK624_088140</name>
</gene>
<evidence type="ECO:0000259" key="4">
    <source>
        <dbReference type="Pfam" id="PF04548"/>
    </source>
</evidence>
<feature type="compositionally biased region" description="Low complexity" evidence="3">
    <location>
        <begin position="1"/>
        <end position="44"/>
    </location>
</feature>
<feature type="coiled-coil region" evidence="2">
    <location>
        <begin position="469"/>
        <end position="496"/>
    </location>
</feature>
<accession>A0A9P3GFA0</accession>
<keyword evidence="2" id="KW-0175">Coiled coil</keyword>
<dbReference type="InterPro" id="IPR025662">
    <property type="entry name" value="Sigma_54_int_dom_ATP-bd_1"/>
</dbReference>
<dbReference type="Proteomes" id="UP000703269">
    <property type="component" value="Unassembled WGS sequence"/>
</dbReference>